<dbReference type="KEGG" id="qsa:O6P43_024183"/>
<accession>A0AAD7L6C8</accession>
<feature type="compositionally biased region" description="Basic residues" evidence="1">
    <location>
        <begin position="120"/>
        <end position="129"/>
    </location>
</feature>
<keyword evidence="3" id="KW-1185">Reference proteome</keyword>
<dbReference type="AlphaFoldDB" id="A0AAD7L6C8"/>
<evidence type="ECO:0000313" key="2">
    <source>
        <dbReference type="EMBL" id="KAJ7952312.1"/>
    </source>
</evidence>
<evidence type="ECO:0000256" key="1">
    <source>
        <dbReference type="SAM" id="MobiDB-lite"/>
    </source>
</evidence>
<reference evidence="2" key="1">
    <citation type="journal article" date="2023" name="Science">
        <title>Elucidation of the pathway for biosynthesis of saponin adjuvants from the soapbark tree.</title>
        <authorList>
            <person name="Reed J."/>
            <person name="Orme A."/>
            <person name="El-Demerdash A."/>
            <person name="Owen C."/>
            <person name="Martin L.B.B."/>
            <person name="Misra R.C."/>
            <person name="Kikuchi S."/>
            <person name="Rejzek M."/>
            <person name="Martin A.C."/>
            <person name="Harkess A."/>
            <person name="Leebens-Mack J."/>
            <person name="Louveau T."/>
            <person name="Stephenson M.J."/>
            <person name="Osbourn A."/>
        </authorList>
    </citation>
    <scope>NUCLEOTIDE SEQUENCE</scope>
    <source>
        <strain evidence="2">S10</strain>
    </source>
</reference>
<feature type="region of interest" description="Disordered" evidence="1">
    <location>
        <begin position="114"/>
        <end position="172"/>
    </location>
</feature>
<gene>
    <name evidence="2" type="ORF">O6P43_024183</name>
</gene>
<name>A0AAD7L6C8_QUISA</name>
<dbReference type="EMBL" id="JARAOO010000010">
    <property type="protein sequence ID" value="KAJ7952313.1"/>
    <property type="molecule type" value="Genomic_DNA"/>
</dbReference>
<dbReference type="Proteomes" id="UP001163823">
    <property type="component" value="Chromosome 10"/>
</dbReference>
<protein>
    <submittedName>
        <fullName evidence="2">Uncharacterized protein</fullName>
    </submittedName>
</protein>
<feature type="compositionally biased region" description="Polar residues" evidence="1">
    <location>
        <begin position="155"/>
        <end position="172"/>
    </location>
</feature>
<proteinExistence type="predicted"/>
<sequence length="172" mass="19213">MASLQCYKPANEYCQTKPHDNSLGHLLADVVFKGNLGHQANSQPHSYGQTYGHQPENTITKTQTYYSQTQTYYPDTTQTPYVDQSYGNHALGQTYYPDHTTPTPYGNQSYGDYALGHSQSHSHGHKGQHTTHGTVCHGKSERKINTYGHKKERNTGNLSRNGNRSCSDSDSD</sequence>
<dbReference type="EMBL" id="JARAOO010000010">
    <property type="protein sequence ID" value="KAJ7952312.1"/>
    <property type="molecule type" value="Genomic_DNA"/>
</dbReference>
<comment type="caution">
    <text evidence="2">The sequence shown here is derived from an EMBL/GenBank/DDBJ whole genome shotgun (WGS) entry which is preliminary data.</text>
</comment>
<evidence type="ECO:0000313" key="3">
    <source>
        <dbReference type="Proteomes" id="UP001163823"/>
    </source>
</evidence>
<organism evidence="2 3">
    <name type="scientific">Quillaja saponaria</name>
    <name type="common">Soap bark tree</name>
    <dbReference type="NCBI Taxonomy" id="32244"/>
    <lineage>
        <taxon>Eukaryota</taxon>
        <taxon>Viridiplantae</taxon>
        <taxon>Streptophyta</taxon>
        <taxon>Embryophyta</taxon>
        <taxon>Tracheophyta</taxon>
        <taxon>Spermatophyta</taxon>
        <taxon>Magnoliopsida</taxon>
        <taxon>eudicotyledons</taxon>
        <taxon>Gunneridae</taxon>
        <taxon>Pentapetalae</taxon>
        <taxon>rosids</taxon>
        <taxon>fabids</taxon>
        <taxon>Fabales</taxon>
        <taxon>Quillajaceae</taxon>
        <taxon>Quillaja</taxon>
    </lineage>
</organism>